<gene>
    <name evidence="2" type="ORF">MMIC_P0081</name>
</gene>
<comment type="caution">
    <text evidence="2">The sequence shown here is derived from an EMBL/GenBank/DDBJ whole genome shotgun (WGS) entry which is preliminary data.</text>
</comment>
<dbReference type="InterPro" id="IPR041651">
    <property type="entry name" value="DUF5610"/>
</dbReference>
<sequence length="181" mass="19594">MAITTMGVQSSHAMLFSQQAGTQNSAAKQSAPLHAASQMSFSVKNNPAELILQAAMEKINEMFAPHLGDGAVEQAAASGMDMSPEATAERILSFATHIFARAENDQVDLPVDEQRSRERLFDNIRVGIERGFEQAREILGGMDALEGDVKETVDATYEHVQQGLNDLAQLLGLLSPDHTEV</sequence>
<dbReference type="Gene3D" id="1.10.132.90">
    <property type="match status" value="1"/>
</dbReference>
<evidence type="ECO:0000313" key="2">
    <source>
        <dbReference type="EMBL" id="GAV19152.1"/>
    </source>
</evidence>
<reference evidence="2 3" key="1">
    <citation type="journal article" date="2017" name="Arch. Microbiol.">
        <title>Mariprofundus micogutta sp. nov., a novel iron-oxidizing zetaproteobacterium isolated from a deep-sea hydrothermal field at the Bayonnaise knoll of the Izu-Ogasawara arc, and a description of Mariprofundales ord. nov. and Zetaproteobacteria classis nov.</title>
        <authorList>
            <person name="Makita H."/>
            <person name="Tanaka E."/>
            <person name="Mitsunobu S."/>
            <person name="Miyazaki M."/>
            <person name="Nunoura T."/>
            <person name="Uematsu K."/>
            <person name="Takaki Y."/>
            <person name="Nishi S."/>
            <person name="Shimamura S."/>
            <person name="Takai K."/>
        </authorList>
    </citation>
    <scope>NUCLEOTIDE SEQUENCE [LARGE SCALE GENOMIC DNA]</scope>
    <source>
        <strain evidence="2 3">ET2</strain>
    </source>
</reference>
<keyword evidence="3" id="KW-1185">Reference proteome</keyword>
<proteinExistence type="predicted"/>
<evidence type="ECO:0000313" key="3">
    <source>
        <dbReference type="Proteomes" id="UP000231632"/>
    </source>
</evidence>
<organism evidence="2 3">
    <name type="scientific">Mariprofundus micogutta</name>
    <dbReference type="NCBI Taxonomy" id="1921010"/>
    <lineage>
        <taxon>Bacteria</taxon>
        <taxon>Pseudomonadati</taxon>
        <taxon>Pseudomonadota</taxon>
        <taxon>Candidatius Mariprofundia</taxon>
        <taxon>Mariprofundales</taxon>
        <taxon>Mariprofundaceae</taxon>
        <taxon>Mariprofundus</taxon>
    </lineage>
</organism>
<evidence type="ECO:0000259" key="1">
    <source>
        <dbReference type="Pfam" id="PF18433"/>
    </source>
</evidence>
<dbReference type="EMBL" id="BDFD01000001">
    <property type="protein sequence ID" value="GAV19152.1"/>
    <property type="molecule type" value="Genomic_DNA"/>
</dbReference>
<dbReference type="RefSeq" id="WP_072658349.1">
    <property type="nucleotide sequence ID" value="NZ_BDFD01000001.1"/>
</dbReference>
<dbReference type="Proteomes" id="UP000231632">
    <property type="component" value="Unassembled WGS sequence"/>
</dbReference>
<name>A0A1L8CJQ8_9PROT</name>
<dbReference type="Pfam" id="PF18433">
    <property type="entry name" value="DUF5610"/>
    <property type="match status" value="1"/>
</dbReference>
<accession>A0A1L8CJQ8</accession>
<protein>
    <recommendedName>
        <fullName evidence="1">DUF5610 domain-containing protein</fullName>
    </recommendedName>
</protein>
<dbReference type="OrthoDB" id="7366224at2"/>
<dbReference type="AlphaFoldDB" id="A0A1L8CJQ8"/>
<feature type="domain" description="DUF5610" evidence="1">
    <location>
        <begin position="46"/>
        <end position="167"/>
    </location>
</feature>